<dbReference type="Proteomes" id="UP000198319">
    <property type="component" value="Unassembled WGS sequence"/>
</dbReference>
<feature type="transmembrane region" description="Helical" evidence="1">
    <location>
        <begin position="119"/>
        <end position="136"/>
    </location>
</feature>
<reference evidence="3 5" key="3">
    <citation type="submission" date="2016-11" db="EMBL/GenBank/DDBJ databases">
        <title>Whole genomes of Flavobacteriaceae.</title>
        <authorList>
            <person name="Stine C."/>
            <person name="Li C."/>
            <person name="Tadesse D."/>
        </authorList>
    </citation>
    <scope>NUCLEOTIDE SEQUENCE [LARGE SCALE GENOMIC DNA]</scope>
    <source>
        <strain evidence="3 5">ATCC BAA-2541</strain>
    </source>
</reference>
<accession>A0A1S1J2U1</accession>
<sequence length="159" mass="18825">MESKLSIAEFRARLKNNTEIGSLKIKFSHLRIFPRFGALKPFYGLFDDKSFRLTINSATSPTCFIVKGSYKNVDNRLKVNYTIEPNSKIQLFWVKYSPVVAIIAINLFFVVFARGLRRASTIVNLFLLITIFYSRWKEERRRKKLEKKFLSIFEIKRDW</sequence>
<dbReference type="EMBL" id="MUHG01000025">
    <property type="protein sequence ID" value="OXB17295.1"/>
    <property type="molecule type" value="Genomic_DNA"/>
</dbReference>
<dbReference type="OrthoDB" id="1371022at2"/>
<dbReference type="RefSeq" id="WP_070908478.1">
    <property type="nucleotide sequence ID" value="NZ_MIKE01000027.1"/>
</dbReference>
<evidence type="ECO:0000313" key="4">
    <source>
        <dbReference type="Proteomes" id="UP000180252"/>
    </source>
</evidence>
<dbReference type="AlphaFoldDB" id="A0A1S1J2U1"/>
<reference evidence="2" key="1">
    <citation type="submission" date="2016-09" db="EMBL/GenBank/DDBJ databases">
        <authorList>
            <person name="Capua I."/>
            <person name="De Benedictis P."/>
            <person name="Joannis T."/>
            <person name="Lombin L.H."/>
            <person name="Cattoli G."/>
        </authorList>
    </citation>
    <scope>NUCLEOTIDE SEQUENCE [LARGE SCALE GENOMIC DNA]</scope>
    <source>
        <strain evidence="2">MSU</strain>
    </source>
</reference>
<evidence type="ECO:0000313" key="3">
    <source>
        <dbReference type="EMBL" id="OXB17295.1"/>
    </source>
</evidence>
<evidence type="ECO:0000313" key="5">
    <source>
        <dbReference type="Proteomes" id="UP000198319"/>
    </source>
</evidence>
<keyword evidence="1" id="KW-0812">Transmembrane</keyword>
<keyword evidence="1" id="KW-1133">Transmembrane helix</keyword>
<evidence type="ECO:0000256" key="1">
    <source>
        <dbReference type="SAM" id="Phobius"/>
    </source>
</evidence>
<feature type="transmembrane region" description="Helical" evidence="1">
    <location>
        <begin position="93"/>
        <end position="113"/>
    </location>
</feature>
<reference evidence="4" key="2">
    <citation type="submission" date="2016-09" db="EMBL/GenBank/DDBJ databases">
        <authorList>
            <person name="Chen S."/>
            <person name="Walker E."/>
        </authorList>
    </citation>
    <scope>NUCLEOTIDE SEQUENCE [LARGE SCALE GENOMIC DNA]</scope>
    <source>
        <strain evidence="4">MSU</strain>
    </source>
</reference>
<comment type="caution">
    <text evidence="2">The sequence shown here is derived from an EMBL/GenBank/DDBJ whole genome shotgun (WGS) entry which is preliminary data.</text>
</comment>
<protein>
    <submittedName>
        <fullName evidence="2">Uncharacterized protein</fullName>
    </submittedName>
</protein>
<keyword evidence="1" id="KW-0472">Membrane</keyword>
<dbReference type="Proteomes" id="UP000180252">
    <property type="component" value="Unassembled WGS sequence"/>
</dbReference>
<organism evidence="2 4">
    <name type="scientific">Flavobacterium tructae</name>
    <dbReference type="NCBI Taxonomy" id="1114873"/>
    <lineage>
        <taxon>Bacteria</taxon>
        <taxon>Pseudomonadati</taxon>
        <taxon>Bacteroidota</taxon>
        <taxon>Flavobacteriia</taxon>
        <taxon>Flavobacteriales</taxon>
        <taxon>Flavobacteriaceae</taxon>
        <taxon>Flavobacterium</taxon>
    </lineage>
</organism>
<proteinExistence type="predicted"/>
<name>A0A1S1J2U1_9FLAO</name>
<gene>
    <name evidence="3" type="ORF">B0A71_16875</name>
    <name evidence="2" type="ORF">BHE19_17125</name>
</gene>
<keyword evidence="5" id="KW-1185">Reference proteome</keyword>
<evidence type="ECO:0000313" key="2">
    <source>
        <dbReference type="EMBL" id="OHT43506.1"/>
    </source>
</evidence>
<dbReference type="EMBL" id="MIKE01000027">
    <property type="protein sequence ID" value="OHT43506.1"/>
    <property type="molecule type" value="Genomic_DNA"/>
</dbReference>